<sequence length="200" mass="23723">MIWILYLMLFILSFTLSVLGAQTWVFVTLLVLFVASSFLALLYPLMWQKDAEKVKRYLLKSKQPYHRFLYAFLYEEESEAETRLTKIKQAQARKYAEIMLYTQQERWDDAKELLKNMKKSDLTLYYSAIVAMEEGRQADYEQHKNQLKDPHYVTWLTVEELRRNGNKNQALTILEKQIKTLGGLKLLSALHYKNKLQPTN</sequence>
<keyword evidence="1" id="KW-0472">Membrane</keyword>
<accession>A0A160IQH1</accession>
<name>A0A160IQH1_9BACL</name>
<evidence type="ECO:0008006" key="4">
    <source>
        <dbReference type="Google" id="ProtNLM"/>
    </source>
</evidence>
<reference evidence="2 3" key="1">
    <citation type="submission" date="2016-04" db="EMBL/GenBank/DDBJ databases">
        <title>Complete genome sequence of Fictibacillus phosphorivorans G25-29, a strain toxic to nematodes.</title>
        <authorList>
            <person name="Zheng Z."/>
        </authorList>
    </citation>
    <scope>NUCLEOTIDE SEQUENCE [LARGE SCALE GENOMIC DNA]</scope>
    <source>
        <strain evidence="2 3">G25-29</strain>
    </source>
</reference>
<dbReference type="RefSeq" id="WP_066398318.1">
    <property type="nucleotide sequence ID" value="NZ_CP015378.1"/>
</dbReference>
<organism evidence="2 3">
    <name type="scientific">Fictibacillus phosphorivorans</name>
    <dbReference type="NCBI Taxonomy" id="1221500"/>
    <lineage>
        <taxon>Bacteria</taxon>
        <taxon>Bacillati</taxon>
        <taxon>Bacillota</taxon>
        <taxon>Bacilli</taxon>
        <taxon>Bacillales</taxon>
        <taxon>Fictibacillaceae</taxon>
        <taxon>Fictibacillus</taxon>
    </lineage>
</organism>
<evidence type="ECO:0000256" key="1">
    <source>
        <dbReference type="SAM" id="Phobius"/>
    </source>
</evidence>
<keyword evidence="1" id="KW-1133">Transmembrane helix</keyword>
<proteinExistence type="predicted"/>
<feature type="transmembrane region" description="Helical" evidence="1">
    <location>
        <begin position="30"/>
        <end position="47"/>
    </location>
</feature>
<evidence type="ECO:0000313" key="3">
    <source>
        <dbReference type="Proteomes" id="UP000076623"/>
    </source>
</evidence>
<keyword evidence="1" id="KW-0812">Transmembrane</keyword>
<gene>
    <name evidence="2" type="ORF">ABE65_018710</name>
</gene>
<dbReference type="AlphaFoldDB" id="A0A160IQH1"/>
<dbReference type="KEGG" id="fpn:ABE65_018710"/>
<keyword evidence="3" id="KW-1185">Reference proteome</keyword>
<dbReference type="Proteomes" id="UP000076623">
    <property type="component" value="Chromosome"/>
</dbReference>
<evidence type="ECO:0000313" key="2">
    <source>
        <dbReference type="EMBL" id="ANC78718.1"/>
    </source>
</evidence>
<dbReference type="EMBL" id="CP015378">
    <property type="protein sequence ID" value="ANC78718.1"/>
    <property type="molecule type" value="Genomic_DNA"/>
</dbReference>
<dbReference type="STRING" id="1221500.ABE65_018710"/>
<protein>
    <recommendedName>
        <fullName evidence="4">Tetratricopeptide repeat protein</fullName>
    </recommendedName>
</protein>